<evidence type="ECO:0000259" key="1">
    <source>
        <dbReference type="Pfam" id="PF13681"/>
    </source>
</evidence>
<feature type="domain" description="PilX/PilW C-terminal" evidence="1">
    <location>
        <begin position="155"/>
        <end position="221"/>
    </location>
</feature>
<organism evidence="2 3">
    <name type="scientific">Pseudorhodoferax soli</name>
    <dbReference type="NCBI Taxonomy" id="545864"/>
    <lineage>
        <taxon>Bacteria</taxon>
        <taxon>Pseudomonadati</taxon>
        <taxon>Pseudomonadota</taxon>
        <taxon>Betaproteobacteria</taxon>
        <taxon>Burkholderiales</taxon>
        <taxon>Comamonadaceae</taxon>
    </lineage>
</organism>
<accession>A0A368Y0Z0</accession>
<reference evidence="2 3" key="1">
    <citation type="submission" date="2018-07" db="EMBL/GenBank/DDBJ databases">
        <title>Genomic Encyclopedia of Type Strains, Phase IV (KMG-IV): sequencing the most valuable type-strain genomes for metagenomic binning, comparative biology and taxonomic classification.</title>
        <authorList>
            <person name="Goeker M."/>
        </authorList>
    </citation>
    <scope>NUCLEOTIDE SEQUENCE [LARGE SCALE GENOMIC DNA]</scope>
    <source>
        <strain evidence="2 3">DSM 21634</strain>
    </source>
</reference>
<sequence length="229" mass="24221">MQERGIALLSVMVTLVLAGLAVLASARAGLLYEMVAGHRSDRLRTHAMAEALLLDAEADILGRHGDAPCQPSAAGSQRTASGFIGCRERGTASVAAAPYFPQDTEEFDEVRSLLQVGAAVPCRDGICAPASLHALASTAALPEALGARLGQFTRPSDGAGSATSMRGRYWVEIFLFHGEGTAPTSLQQVLPDPARPFVYRITALAEGHKPGTQVVLRSLFVPYPRSQLQ</sequence>
<dbReference type="Pfam" id="PF13681">
    <property type="entry name" value="PilX"/>
    <property type="match status" value="1"/>
</dbReference>
<dbReference type="InterPro" id="IPR025205">
    <property type="entry name" value="PilX/PilW_C"/>
</dbReference>
<gene>
    <name evidence="2" type="ORF">DES41_102189</name>
</gene>
<dbReference type="EMBL" id="QPJK01000002">
    <property type="protein sequence ID" value="RCW73872.1"/>
    <property type="molecule type" value="Genomic_DNA"/>
</dbReference>
<dbReference type="OrthoDB" id="8793903at2"/>
<dbReference type="RefSeq" id="WP_114467035.1">
    <property type="nucleotide sequence ID" value="NZ_QPJK01000002.1"/>
</dbReference>
<keyword evidence="3" id="KW-1185">Reference proteome</keyword>
<dbReference type="AlphaFoldDB" id="A0A368Y0Z0"/>
<name>A0A368Y0Z0_9BURK</name>
<protein>
    <submittedName>
        <fullName evidence="2">Type IV pilus assembly protein PilX</fullName>
    </submittedName>
</protein>
<evidence type="ECO:0000313" key="2">
    <source>
        <dbReference type="EMBL" id="RCW73872.1"/>
    </source>
</evidence>
<comment type="caution">
    <text evidence="2">The sequence shown here is derived from an EMBL/GenBank/DDBJ whole genome shotgun (WGS) entry which is preliminary data.</text>
</comment>
<dbReference type="Proteomes" id="UP000252884">
    <property type="component" value="Unassembled WGS sequence"/>
</dbReference>
<evidence type="ECO:0000313" key="3">
    <source>
        <dbReference type="Proteomes" id="UP000252884"/>
    </source>
</evidence>
<proteinExistence type="predicted"/>